<evidence type="ECO:0000313" key="1">
    <source>
        <dbReference type="EMBL" id="KAI4322323.1"/>
    </source>
</evidence>
<organism evidence="1 2">
    <name type="scientific">Bauhinia variegata</name>
    <name type="common">Purple orchid tree</name>
    <name type="synonym">Phanera variegata</name>
    <dbReference type="NCBI Taxonomy" id="167791"/>
    <lineage>
        <taxon>Eukaryota</taxon>
        <taxon>Viridiplantae</taxon>
        <taxon>Streptophyta</taxon>
        <taxon>Embryophyta</taxon>
        <taxon>Tracheophyta</taxon>
        <taxon>Spermatophyta</taxon>
        <taxon>Magnoliopsida</taxon>
        <taxon>eudicotyledons</taxon>
        <taxon>Gunneridae</taxon>
        <taxon>Pentapetalae</taxon>
        <taxon>rosids</taxon>
        <taxon>fabids</taxon>
        <taxon>Fabales</taxon>
        <taxon>Fabaceae</taxon>
        <taxon>Cercidoideae</taxon>
        <taxon>Cercideae</taxon>
        <taxon>Bauhiniinae</taxon>
        <taxon>Bauhinia</taxon>
    </lineage>
</organism>
<comment type="caution">
    <text evidence="1">The sequence shown here is derived from an EMBL/GenBank/DDBJ whole genome shotgun (WGS) entry which is preliminary data.</text>
</comment>
<gene>
    <name evidence="1" type="ORF">L6164_022028</name>
</gene>
<dbReference type="EMBL" id="CM039434">
    <property type="protein sequence ID" value="KAI4322323.1"/>
    <property type="molecule type" value="Genomic_DNA"/>
</dbReference>
<reference evidence="1 2" key="1">
    <citation type="journal article" date="2022" name="DNA Res.">
        <title>Chromosomal-level genome assembly of the orchid tree Bauhinia variegata (Leguminosae; Cercidoideae) supports the allotetraploid origin hypothesis of Bauhinia.</title>
        <authorList>
            <person name="Zhong Y."/>
            <person name="Chen Y."/>
            <person name="Zheng D."/>
            <person name="Pang J."/>
            <person name="Liu Y."/>
            <person name="Luo S."/>
            <person name="Meng S."/>
            <person name="Qian L."/>
            <person name="Wei D."/>
            <person name="Dai S."/>
            <person name="Zhou R."/>
        </authorList>
    </citation>
    <scope>NUCLEOTIDE SEQUENCE [LARGE SCALE GENOMIC DNA]</scope>
    <source>
        <strain evidence="1">BV-YZ2020</strain>
    </source>
</reference>
<protein>
    <submittedName>
        <fullName evidence="1">Uncharacterized protein</fullName>
    </submittedName>
</protein>
<dbReference type="Proteomes" id="UP000828941">
    <property type="component" value="Chromosome 9"/>
</dbReference>
<sequence>MGGEGMTRRSIGSLMRKKLSDITNSQPQPKLPIQEEMPLETFSAEKDYIEQLLKEKMTLIQLLAERNKIIELSGAELQRLRSNIQKLQLQNLNLAQSNSQMLAELNLGRERMKALQHDILCKAALLKGKNLGVEGKVDMNYENNGSVLQEEEEKAGRPSVKACNQNRTRTIRRSQSLGSSTKDGSKEKDKHKRQCLRRHSTAVRLRRHEHEPLENLFEIEDAKYPINHSGHDSLSSPAVKDETGENSALRNDAPRSSFGRPLRKAAADKVHSYKERSLKAKLRRLD</sequence>
<evidence type="ECO:0000313" key="2">
    <source>
        <dbReference type="Proteomes" id="UP000828941"/>
    </source>
</evidence>
<accession>A0ACB9MF99</accession>
<proteinExistence type="predicted"/>
<name>A0ACB9MF99_BAUVA</name>
<keyword evidence="2" id="KW-1185">Reference proteome</keyword>